<reference evidence="1" key="1">
    <citation type="submission" date="2022-09" db="EMBL/GenBank/DDBJ databases">
        <title>Fusarium specimens isolated from Avocado Roots.</title>
        <authorList>
            <person name="Stajich J."/>
            <person name="Roper C."/>
            <person name="Heimlech-Rivalta G."/>
        </authorList>
    </citation>
    <scope>NUCLEOTIDE SEQUENCE</scope>
    <source>
        <strain evidence="1">CF00136</strain>
    </source>
</reference>
<dbReference type="EMBL" id="JAOQAZ010000024">
    <property type="protein sequence ID" value="KAJ4253348.1"/>
    <property type="molecule type" value="Genomic_DNA"/>
</dbReference>
<sequence length="215" mass="24517">MRSDDTSRNGEFYLLDVLTTSYRLECIMCRLLRRGRWQVRDAGIREWAQQRFRSAIFELDTIFKRVLVNGTIHKLPMSFITTIPALLALHIETALDSSEPELVQSMARISIQQTMLALSQLQEVPAIKRALPAFEMVLSRNKLYPAALGDGEQSAVHTASTENTIDGSNTLSQAQSDSLSFQLDQNEHPFSYGDFLGFDFLDRWQMEQLDFTGIY</sequence>
<comment type="caution">
    <text evidence="1">The sequence shown here is derived from an EMBL/GenBank/DDBJ whole genome shotgun (WGS) entry which is preliminary data.</text>
</comment>
<evidence type="ECO:0000313" key="2">
    <source>
        <dbReference type="Proteomes" id="UP001152049"/>
    </source>
</evidence>
<organism evidence="1 2">
    <name type="scientific">Fusarium torreyae</name>
    <dbReference type="NCBI Taxonomy" id="1237075"/>
    <lineage>
        <taxon>Eukaryota</taxon>
        <taxon>Fungi</taxon>
        <taxon>Dikarya</taxon>
        <taxon>Ascomycota</taxon>
        <taxon>Pezizomycotina</taxon>
        <taxon>Sordariomycetes</taxon>
        <taxon>Hypocreomycetidae</taxon>
        <taxon>Hypocreales</taxon>
        <taxon>Nectriaceae</taxon>
        <taxon>Fusarium</taxon>
    </lineage>
</organism>
<accession>A0A9W8VAP1</accession>
<dbReference type="OrthoDB" id="5121955at2759"/>
<keyword evidence="2" id="KW-1185">Reference proteome</keyword>
<dbReference type="Proteomes" id="UP001152049">
    <property type="component" value="Unassembled WGS sequence"/>
</dbReference>
<proteinExistence type="predicted"/>
<dbReference type="AlphaFoldDB" id="A0A9W8VAP1"/>
<evidence type="ECO:0000313" key="1">
    <source>
        <dbReference type="EMBL" id="KAJ4253348.1"/>
    </source>
</evidence>
<protein>
    <submittedName>
        <fullName evidence="1">Fusaric acid cluster transcription factor fub12</fullName>
    </submittedName>
</protein>
<name>A0A9W8VAP1_9HYPO</name>
<gene>
    <name evidence="1" type="primary">FUB12</name>
    <name evidence="1" type="ORF">NW762_010503</name>
</gene>